<dbReference type="PANTHER" id="PTHR43836">
    <property type="entry name" value="CATECHOL O-METHYLTRANSFERASE 1-RELATED"/>
    <property type="match status" value="1"/>
</dbReference>
<dbReference type="STRING" id="1094619.G5AGH6"/>
<accession>G5AGH6</accession>
<dbReference type="GO" id="GO:0032259">
    <property type="term" value="P:methylation"/>
    <property type="evidence" value="ECO:0007669"/>
    <property type="project" value="UniProtKB-KW"/>
</dbReference>
<evidence type="ECO:0000256" key="4">
    <source>
        <dbReference type="ARBA" id="ARBA00022691"/>
    </source>
</evidence>
<dbReference type="InterPro" id="IPR029063">
    <property type="entry name" value="SAM-dependent_MTases_sf"/>
</dbReference>
<dbReference type="InParanoid" id="G5AGH6"/>
<name>G5AGH6_PHYSP</name>
<comment type="similarity">
    <text evidence="6">Belongs to the class I-like SAM-binding methyltransferase superfamily. Cation-dependent O-methyltransferase family.</text>
</comment>
<keyword evidence="5" id="KW-0128">Catecholamine metabolism</keyword>
<gene>
    <name evidence="7" type="ORF">PHYSODRAFT_459136</name>
</gene>
<dbReference type="EMBL" id="JH159166">
    <property type="protein sequence ID" value="EGZ05416.1"/>
    <property type="molecule type" value="Genomic_DNA"/>
</dbReference>
<dbReference type="Proteomes" id="UP000002640">
    <property type="component" value="Unassembled WGS sequence"/>
</dbReference>
<evidence type="ECO:0000313" key="7">
    <source>
        <dbReference type="EMBL" id="EGZ05416.1"/>
    </source>
</evidence>
<proteinExistence type="inferred from homology"/>
<dbReference type="EC" id="2.1.1.6" evidence="1"/>
<protein>
    <recommendedName>
        <fullName evidence="1">catechol O-methyltransferase</fullName>
        <ecNumber evidence="1">2.1.1.6</ecNumber>
    </recommendedName>
</protein>
<keyword evidence="2" id="KW-0489">Methyltransferase</keyword>
<dbReference type="GeneID" id="20653184"/>
<organism evidence="7 8">
    <name type="scientific">Phytophthora sojae (strain P6497)</name>
    <name type="common">Soybean stem and root rot agent</name>
    <name type="synonym">Phytophthora megasperma f. sp. glycines</name>
    <dbReference type="NCBI Taxonomy" id="1094619"/>
    <lineage>
        <taxon>Eukaryota</taxon>
        <taxon>Sar</taxon>
        <taxon>Stramenopiles</taxon>
        <taxon>Oomycota</taxon>
        <taxon>Peronosporomycetes</taxon>
        <taxon>Peronosporales</taxon>
        <taxon>Peronosporaceae</taxon>
        <taxon>Phytophthora</taxon>
    </lineage>
</organism>
<dbReference type="PANTHER" id="PTHR43836:SF2">
    <property type="entry name" value="CATECHOL O-METHYLTRANSFERASE 1-RELATED"/>
    <property type="match status" value="1"/>
</dbReference>
<dbReference type="RefSeq" id="XP_009538947.1">
    <property type="nucleotide sequence ID" value="XM_009540652.1"/>
</dbReference>
<dbReference type="FunFam" id="3.40.50.150:FF:000054">
    <property type="entry name" value="Catechol O-methyltransferase"/>
    <property type="match status" value="1"/>
</dbReference>
<evidence type="ECO:0000256" key="5">
    <source>
        <dbReference type="ARBA" id="ARBA00022939"/>
    </source>
</evidence>
<dbReference type="GO" id="GO:0006584">
    <property type="term" value="P:catecholamine metabolic process"/>
    <property type="evidence" value="ECO:0007669"/>
    <property type="project" value="UniProtKB-KW"/>
</dbReference>
<dbReference type="Gene3D" id="3.40.50.150">
    <property type="entry name" value="Vaccinia Virus protein VP39"/>
    <property type="match status" value="1"/>
</dbReference>
<dbReference type="GO" id="GO:0016206">
    <property type="term" value="F:catechol O-methyltransferase activity"/>
    <property type="evidence" value="ECO:0007669"/>
    <property type="project" value="UniProtKB-EC"/>
</dbReference>
<dbReference type="Pfam" id="PF13578">
    <property type="entry name" value="Methyltransf_24"/>
    <property type="match status" value="1"/>
</dbReference>
<dbReference type="KEGG" id="psoj:PHYSODRAFT_459136"/>
<feature type="non-terminal residue" evidence="7">
    <location>
        <position position="1"/>
    </location>
</feature>
<evidence type="ECO:0000256" key="6">
    <source>
        <dbReference type="ARBA" id="ARBA00023453"/>
    </source>
</evidence>
<reference evidence="7 8" key="1">
    <citation type="journal article" date="2006" name="Science">
        <title>Phytophthora genome sequences uncover evolutionary origins and mechanisms of pathogenesis.</title>
        <authorList>
            <person name="Tyler B.M."/>
            <person name="Tripathy S."/>
            <person name="Zhang X."/>
            <person name="Dehal P."/>
            <person name="Jiang R.H."/>
            <person name="Aerts A."/>
            <person name="Arredondo F.D."/>
            <person name="Baxter L."/>
            <person name="Bensasson D."/>
            <person name="Beynon J.L."/>
            <person name="Chapman J."/>
            <person name="Damasceno C.M."/>
            <person name="Dorrance A.E."/>
            <person name="Dou D."/>
            <person name="Dickerman A.W."/>
            <person name="Dubchak I.L."/>
            <person name="Garbelotto M."/>
            <person name="Gijzen M."/>
            <person name="Gordon S.G."/>
            <person name="Govers F."/>
            <person name="Grunwald N.J."/>
            <person name="Huang W."/>
            <person name="Ivors K.L."/>
            <person name="Jones R.W."/>
            <person name="Kamoun S."/>
            <person name="Krampis K."/>
            <person name="Lamour K.H."/>
            <person name="Lee M.K."/>
            <person name="McDonald W.H."/>
            <person name="Medina M."/>
            <person name="Meijer H.J."/>
            <person name="Nordberg E.K."/>
            <person name="Maclean D.J."/>
            <person name="Ospina-Giraldo M.D."/>
            <person name="Morris P.F."/>
            <person name="Phuntumart V."/>
            <person name="Putnam N.H."/>
            <person name="Rash S."/>
            <person name="Rose J.K."/>
            <person name="Sakihama Y."/>
            <person name="Salamov A.A."/>
            <person name="Savidor A."/>
            <person name="Scheuring C.F."/>
            <person name="Smith B.M."/>
            <person name="Sobral B.W."/>
            <person name="Terry A."/>
            <person name="Torto-Alalibo T.A."/>
            <person name="Win J."/>
            <person name="Xu Z."/>
            <person name="Zhang H."/>
            <person name="Grigoriev I.V."/>
            <person name="Rokhsar D.S."/>
            <person name="Boore J.L."/>
        </authorList>
    </citation>
    <scope>NUCLEOTIDE SEQUENCE [LARGE SCALE GENOMIC DNA]</scope>
    <source>
        <strain evidence="7 8">P6497</strain>
    </source>
</reference>
<keyword evidence="8" id="KW-1185">Reference proteome</keyword>
<evidence type="ECO:0000256" key="2">
    <source>
        <dbReference type="ARBA" id="ARBA00022603"/>
    </source>
</evidence>
<dbReference type="SUPFAM" id="SSF53335">
    <property type="entry name" value="S-adenosyl-L-methionine-dependent methyltransferases"/>
    <property type="match status" value="1"/>
</dbReference>
<dbReference type="SMR" id="G5AGH6"/>
<evidence type="ECO:0000256" key="1">
    <source>
        <dbReference type="ARBA" id="ARBA00012880"/>
    </source>
</evidence>
<dbReference type="CDD" id="cd02440">
    <property type="entry name" value="AdoMet_MTases"/>
    <property type="match status" value="1"/>
</dbReference>
<dbReference type="AlphaFoldDB" id="G5AGH6"/>
<dbReference type="OMA" id="VEITRCV"/>
<dbReference type="PROSITE" id="PS51682">
    <property type="entry name" value="SAM_OMT_I"/>
    <property type="match status" value="1"/>
</dbReference>
<evidence type="ECO:0000313" key="8">
    <source>
        <dbReference type="Proteomes" id="UP000002640"/>
    </source>
</evidence>
<dbReference type="InterPro" id="IPR002935">
    <property type="entry name" value="SAM_O-MeTrfase"/>
</dbReference>
<keyword evidence="4" id="KW-0949">S-adenosyl-L-methionine</keyword>
<keyword evidence="3" id="KW-0808">Transferase</keyword>
<evidence type="ECO:0000256" key="3">
    <source>
        <dbReference type="ARBA" id="ARBA00022679"/>
    </source>
</evidence>
<feature type="non-terminal residue" evidence="7">
    <location>
        <position position="220"/>
    </location>
</feature>
<sequence length="220" mass="24178">QLPNRGDKCLEYVRQHATQGDAQSVVDAMDEFAYTKTWMMNIGDVKGAIVDAEIEKAKPQVMAEIGAFCGYSAVRFASKLRAVSGPSARFYSFEFSPHFANIASQIVALAGLSDVVTFLVGPFSESYTKLKELGVDHVDVFFMDHDKRQYLSDFKLIEQSGLLKPGGVVVTDNVLSPGPGGLPEFLAYVRSNPKFSSVLHESFVEYQAELKDGVEVSTYV</sequence>